<proteinExistence type="predicted"/>
<comment type="caution">
    <text evidence="6">The sequence shown here is derived from an EMBL/GenBank/DDBJ whole genome shotgun (WGS) entry which is preliminary data.</text>
</comment>
<keyword evidence="3" id="KW-0804">Transcription</keyword>
<dbReference type="Pfam" id="PF08281">
    <property type="entry name" value="Sigma70_r4_2"/>
    <property type="match status" value="1"/>
</dbReference>
<dbReference type="InterPro" id="IPR014284">
    <property type="entry name" value="RNA_pol_sigma-70_dom"/>
</dbReference>
<gene>
    <name evidence="6" type="ORF">ACFOY1_01010</name>
</gene>
<keyword evidence="2" id="KW-0731">Sigma factor</keyword>
<keyword evidence="1" id="KW-0805">Transcription regulation</keyword>
<protein>
    <submittedName>
        <fullName evidence="6">Sigma-70 family RNA polymerase sigma factor</fullName>
    </submittedName>
</protein>
<dbReference type="Proteomes" id="UP001595848">
    <property type="component" value="Unassembled WGS sequence"/>
</dbReference>
<dbReference type="PANTHER" id="PTHR43133:SF63">
    <property type="entry name" value="RNA POLYMERASE SIGMA FACTOR FECI-RELATED"/>
    <property type="match status" value="1"/>
</dbReference>
<dbReference type="EMBL" id="JBHSBV010000001">
    <property type="protein sequence ID" value="MFC4199518.1"/>
    <property type="molecule type" value="Genomic_DNA"/>
</dbReference>
<evidence type="ECO:0000256" key="3">
    <source>
        <dbReference type="ARBA" id="ARBA00023163"/>
    </source>
</evidence>
<evidence type="ECO:0000256" key="1">
    <source>
        <dbReference type="ARBA" id="ARBA00023015"/>
    </source>
</evidence>
<dbReference type="RefSeq" id="WP_217962794.1">
    <property type="nucleotide sequence ID" value="NZ_JAHTBN010000001.1"/>
</dbReference>
<evidence type="ECO:0000313" key="6">
    <source>
        <dbReference type="EMBL" id="MFC4199518.1"/>
    </source>
</evidence>
<dbReference type="Pfam" id="PF04542">
    <property type="entry name" value="Sigma70_r2"/>
    <property type="match status" value="1"/>
</dbReference>
<dbReference type="PANTHER" id="PTHR43133">
    <property type="entry name" value="RNA POLYMERASE ECF-TYPE SIGMA FACTO"/>
    <property type="match status" value="1"/>
</dbReference>
<name>A0ABV8NUK4_9BURK</name>
<evidence type="ECO:0000313" key="7">
    <source>
        <dbReference type="Proteomes" id="UP001595848"/>
    </source>
</evidence>
<evidence type="ECO:0000256" key="2">
    <source>
        <dbReference type="ARBA" id="ARBA00023082"/>
    </source>
</evidence>
<accession>A0ABV8NUK4</accession>
<dbReference type="InterPro" id="IPR039425">
    <property type="entry name" value="RNA_pol_sigma-70-like"/>
</dbReference>
<reference evidence="7" key="1">
    <citation type="journal article" date="2019" name="Int. J. Syst. Evol. Microbiol.">
        <title>The Global Catalogue of Microorganisms (GCM) 10K type strain sequencing project: providing services to taxonomists for standard genome sequencing and annotation.</title>
        <authorList>
            <consortium name="The Broad Institute Genomics Platform"/>
            <consortium name="The Broad Institute Genome Sequencing Center for Infectious Disease"/>
            <person name="Wu L."/>
            <person name="Ma J."/>
        </authorList>
    </citation>
    <scope>NUCLEOTIDE SEQUENCE [LARGE SCALE GENOMIC DNA]</scope>
    <source>
        <strain evidence="7">LMG 24813</strain>
    </source>
</reference>
<keyword evidence="7" id="KW-1185">Reference proteome</keyword>
<dbReference type="InterPro" id="IPR013249">
    <property type="entry name" value="RNA_pol_sigma70_r4_t2"/>
</dbReference>
<feature type="domain" description="RNA polymerase sigma-70 region 2" evidence="4">
    <location>
        <begin position="14"/>
        <end position="79"/>
    </location>
</feature>
<sequence length="177" mass="20282">MERDASSTAYLAELYASHQPRLLRRIRRQLPCLQDAEDVTAETFAQVVQMPDARQIAEPEAFLTTIARRLAMRLWRRRRVENVYLSRLQTMPEHTCPSAEEQLMAIQALQQLDAWMHRLPIPVRMAFLLRMLDGLDHETIARRLGVSVRTVGRYLQQATLCCIAAGRGQAPDQATNT</sequence>
<feature type="domain" description="RNA polymerase sigma factor 70 region 4 type 2" evidence="5">
    <location>
        <begin position="110"/>
        <end position="158"/>
    </location>
</feature>
<organism evidence="6 7">
    <name type="scientific">Candidimonas humi</name>
    <dbReference type="NCBI Taxonomy" id="683355"/>
    <lineage>
        <taxon>Bacteria</taxon>
        <taxon>Pseudomonadati</taxon>
        <taxon>Pseudomonadota</taxon>
        <taxon>Betaproteobacteria</taxon>
        <taxon>Burkholderiales</taxon>
        <taxon>Alcaligenaceae</taxon>
        <taxon>Candidimonas</taxon>
    </lineage>
</organism>
<dbReference type="InterPro" id="IPR007627">
    <property type="entry name" value="RNA_pol_sigma70_r2"/>
</dbReference>
<evidence type="ECO:0000259" key="5">
    <source>
        <dbReference type="Pfam" id="PF08281"/>
    </source>
</evidence>
<evidence type="ECO:0000259" key="4">
    <source>
        <dbReference type="Pfam" id="PF04542"/>
    </source>
</evidence>
<dbReference type="NCBIfam" id="TIGR02937">
    <property type="entry name" value="sigma70-ECF"/>
    <property type="match status" value="1"/>
</dbReference>